<comment type="subcellular location">
    <subcellularLocation>
        <location evidence="1">Cytoplasm</location>
    </subcellularLocation>
</comment>
<dbReference type="SMART" id="SM00838">
    <property type="entry name" value="EFG_C"/>
    <property type="match status" value="1"/>
</dbReference>
<dbReference type="PROSITE" id="PS51722">
    <property type="entry name" value="G_TR_2"/>
    <property type="match status" value="1"/>
</dbReference>
<dbReference type="SUPFAM" id="SSF54980">
    <property type="entry name" value="EF-G C-terminal domain-like"/>
    <property type="match status" value="2"/>
</dbReference>
<dbReference type="Proteomes" id="UP000076532">
    <property type="component" value="Unassembled WGS sequence"/>
</dbReference>
<dbReference type="InterPro" id="IPR041095">
    <property type="entry name" value="EFG_II"/>
</dbReference>
<keyword evidence="11" id="KW-0378">Hydrolase</keyword>
<dbReference type="AlphaFoldDB" id="A0A165ZCN6"/>
<dbReference type="SUPFAM" id="SSF52540">
    <property type="entry name" value="P-loop containing nucleoside triphosphate hydrolases"/>
    <property type="match status" value="1"/>
</dbReference>
<dbReference type="CDD" id="cd16261">
    <property type="entry name" value="EF2_snRNP_III"/>
    <property type="match status" value="1"/>
</dbReference>
<keyword evidence="5" id="KW-0251">Elongation factor</keyword>
<dbReference type="CDD" id="cd04096">
    <property type="entry name" value="eEF2_snRNP_like_C"/>
    <property type="match status" value="1"/>
</dbReference>
<dbReference type="GO" id="GO:0005525">
    <property type="term" value="F:GTP binding"/>
    <property type="evidence" value="ECO:0007669"/>
    <property type="project" value="UniProtKB-KW"/>
</dbReference>
<dbReference type="GO" id="GO:0003924">
    <property type="term" value="F:GTPase activity"/>
    <property type="evidence" value="ECO:0007669"/>
    <property type="project" value="InterPro"/>
</dbReference>
<dbReference type="InterPro" id="IPR005517">
    <property type="entry name" value="Transl_elong_EFG/EF2_IV"/>
</dbReference>
<evidence type="ECO:0000256" key="1">
    <source>
        <dbReference type="ARBA" id="ARBA00004496"/>
    </source>
</evidence>
<dbReference type="Gene3D" id="3.30.70.240">
    <property type="match status" value="1"/>
</dbReference>
<dbReference type="SUPFAM" id="SSF50447">
    <property type="entry name" value="Translation proteins"/>
    <property type="match status" value="1"/>
</dbReference>
<dbReference type="InterPro" id="IPR000795">
    <property type="entry name" value="T_Tr_GTP-bd_dom"/>
</dbReference>
<keyword evidence="3" id="KW-0963">Cytoplasm</keyword>
<dbReference type="InterPro" id="IPR000640">
    <property type="entry name" value="EFG_V-like"/>
</dbReference>
<dbReference type="InterPro" id="IPR035647">
    <property type="entry name" value="EFG_III/V"/>
</dbReference>
<dbReference type="PRINTS" id="PR00315">
    <property type="entry name" value="ELONGATNFCT"/>
</dbReference>
<dbReference type="GO" id="GO:0003746">
    <property type="term" value="F:translation elongation factor activity"/>
    <property type="evidence" value="ECO:0007669"/>
    <property type="project" value="UniProtKB-KW"/>
</dbReference>
<keyword evidence="6" id="KW-0648">Protein biosynthesis</keyword>
<dbReference type="Pfam" id="PF00679">
    <property type="entry name" value="EFG_C"/>
    <property type="match status" value="1"/>
</dbReference>
<feature type="domain" description="Tr-type G" evidence="10">
    <location>
        <begin position="17"/>
        <end position="253"/>
    </location>
</feature>
<dbReference type="Gene3D" id="2.40.30.10">
    <property type="entry name" value="Translation factors"/>
    <property type="match status" value="1"/>
</dbReference>
<evidence type="ECO:0000256" key="9">
    <source>
        <dbReference type="ARBA" id="ARBA00049117"/>
    </source>
</evidence>
<dbReference type="Pfam" id="PF03764">
    <property type="entry name" value="EFG_IV"/>
    <property type="match status" value="1"/>
</dbReference>
<dbReference type="SMART" id="SM00889">
    <property type="entry name" value="EFG_IV"/>
    <property type="match status" value="1"/>
</dbReference>
<dbReference type="FunFam" id="3.40.50.300:FF:000058">
    <property type="entry name" value="Translation elongation factor 2"/>
    <property type="match status" value="1"/>
</dbReference>
<evidence type="ECO:0000313" key="12">
    <source>
        <dbReference type="Proteomes" id="UP000076532"/>
    </source>
</evidence>
<evidence type="ECO:0000313" key="11">
    <source>
        <dbReference type="EMBL" id="KZP10445.1"/>
    </source>
</evidence>
<dbReference type="STRING" id="436010.A0A165ZCN6"/>
<keyword evidence="12" id="KW-1185">Reference proteome</keyword>
<comment type="function">
    <text evidence="8">Catalyzes the GTP-dependent ribosomal translocation step during translation elongation. During this step, the ribosome changes from the pre-translocational (PRE) to the post-translocational (POST) state as the newly formed A-site-bound peptidyl-tRNA and P-site-bound deacylated tRNA move to the P and E sites, respectively. Catalyzes the coordinated movement of the two tRNA molecules, the mRNA and conformational changes in the ribosome.</text>
</comment>
<reference evidence="11 12" key="1">
    <citation type="journal article" date="2016" name="Mol. Biol. Evol.">
        <title>Comparative Genomics of Early-Diverging Mushroom-Forming Fungi Provides Insights into the Origins of Lignocellulose Decay Capabilities.</title>
        <authorList>
            <person name="Nagy L.G."/>
            <person name="Riley R."/>
            <person name="Tritt A."/>
            <person name="Adam C."/>
            <person name="Daum C."/>
            <person name="Floudas D."/>
            <person name="Sun H."/>
            <person name="Yadav J.S."/>
            <person name="Pangilinan J."/>
            <person name="Larsson K.H."/>
            <person name="Matsuura K."/>
            <person name="Barry K."/>
            <person name="Labutti K."/>
            <person name="Kuo R."/>
            <person name="Ohm R.A."/>
            <person name="Bhattacharya S.S."/>
            <person name="Shirouzu T."/>
            <person name="Yoshinaga Y."/>
            <person name="Martin F.M."/>
            <person name="Grigoriev I.V."/>
            <person name="Hibbett D.S."/>
        </authorList>
    </citation>
    <scope>NUCLEOTIDE SEQUENCE [LARGE SCALE GENOMIC DNA]</scope>
    <source>
        <strain evidence="11 12">CBS 109695</strain>
    </source>
</reference>
<dbReference type="PANTHER" id="PTHR42908:SF10">
    <property type="entry name" value="EUKARYOTIC TRANSLATION ELONGATION FACTOR 2"/>
    <property type="match status" value="1"/>
</dbReference>
<keyword evidence="7" id="KW-0342">GTP-binding</keyword>
<dbReference type="FunFam" id="3.90.1430.10:FF:000003">
    <property type="entry name" value="Elongation factor 2"/>
    <property type="match status" value="1"/>
</dbReference>
<evidence type="ECO:0000259" key="10">
    <source>
        <dbReference type="PROSITE" id="PS51722"/>
    </source>
</evidence>
<dbReference type="InterPro" id="IPR020568">
    <property type="entry name" value="Ribosomal_Su5_D2-typ_SF"/>
</dbReference>
<dbReference type="Pfam" id="PF14492">
    <property type="entry name" value="EFG_III"/>
    <property type="match status" value="1"/>
</dbReference>
<dbReference type="FunFam" id="3.30.70.240:FF:000003">
    <property type="entry name" value="Translation elongation factor 2"/>
    <property type="match status" value="1"/>
</dbReference>
<dbReference type="Gene3D" id="3.30.70.870">
    <property type="entry name" value="Elongation Factor G (Translational Gtpase), domain 3"/>
    <property type="match status" value="1"/>
</dbReference>
<dbReference type="SUPFAM" id="SSF54211">
    <property type="entry name" value="Ribosomal protein S5 domain 2-like"/>
    <property type="match status" value="1"/>
</dbReference>
<dbReference type="InterPro" id="IPR005225">
    <property type="entry name" value="Small_GTP-bd"/>
</dbReference>
<evidence type="ECO:0000256" key="3">
    <source>
        <dbReference type="ARBA" id="ARBA00022490"/>
    </source>
</evidence>
<comment type="catalytic activity">
    <reaction evidence="9">
        <text>GTP + H2O = GDP + phosphate + H(+)</text>
        <dbReference type="Rhea" id="RHEA:19669"/>
        <dbReference type="ChEBI" id="CHEBI:15377"/>
        <dbReference type="ChEBI" id="CHEBI:15378"/>
        <dbReference type="ChEBI" id="CHEBI:37565"/>
        <dbReference type="ChEBI" id="CHEBI:43474"/>
        <dbReference type="ChEBI" id="CHEBI:58189"/>
    </reaction>
    <physiologicalReaction direction="left-to-right" evidence="9">
        <dbReference type="Rhea" id="RHEA:19670"/>
    </physiologicalReaction>
</comment>
<dbReference type="EMBL" id="KV417680">
    <property type="protein sequence ID" value="KZP10445.1"/>
    <property type="molecule type" value="Genomic_DNA"/>
</dbReference>
<organism evidence="11 12">
    <name type="scientific">Athelia psychrophila</name>
    <dbReference type="NCBI Taxonomy" id="1759441"/>
    <lineage>
        <taxon>Eukaryota</taxon>
        <taxon>Fungi</taxon>
        <taxon>Dikarya</taxon>
        <taxon>Basidiomycota</taxon>
        <taxon>Agaricomycotina</taxon>
        <taxon>Agaricomycetes</taxon>
        <taxon>Agaricomycetidae</taxon>
        <taxon>Atheliales</taxon>
        <taxon>Atheliaceae</taxon>
        <taxon>Athelia</taxon>
    </lineage>
</organism>
<dbReference type="CDD" id="cd16268">
    <property type="entry name" value="EF2_II"/>
    <property type="match status" value="1"/>
</dbReference>
<dbReference type="InterPro" id="IPR009000">
    <property type="entry name" value="Transl_B-barrel_sf"/>
</dbReference>
<name>A0A165ZCN6_9AGAM</name>
<evidence type="ECO:0000256" key="4">
    <source>
        <dbReference type="ARBA" id="ARBA00022741"/>
    </source>
</evidence>
<proteinExistence type="predicted"/>
<dbReference type="PANTHER" id="PTHR42908">
    <property type="entry name" value="TRANSLATION ELONGATION FACTOR-RELATED"/>
    <property type="match status" value="1"/>
</dbReference>
<gene>
    <name evidence="11" type="ORF">FIBSPDRAFT_838602</name>
</gene>
<dbReference type="FunFam" id="3.30.70.870:FF:000002">
    <property type="entry name" value="Translation elongation factor 2"/>
    <property type="match status" value="1"/>
</dbReference>
<dbReference type="InterPro" id="IPR027417">
    <property type="entry name" value="P-loop_NTPase"/>
</dbReference>
<evidence type="ECO:0000256" key="6">
    <source>
        <dbReference type="ARBA" id="ARBA00022917"/>
    </source>
</evidence>
<sequence>MVNTTPDHIRELMDKPTNIRNISLIGNVNHGKSTLVALLVSKACIISSAEAGGMQFTDTRPDERERHMTIKSTAMSMCFEMSMEDLEPAKQEIIGDEFLINLIDTPGHVELSSEVTSALRISDGALVVIDAIEGVCLHTETVLRQALTERIKPAVIIDKVDRVLLELSLSKEDIFQSFKRTIEDINTIISTYHHTALGDWRVHPEQGSVVFGSGLQGWAFTLRQFAARYSKKFGVDKKKMMGKLWGDNYFNPTTRKWTTENTDDDGKPLERAFNTFVLEPIVKIFDAVMNSRRDFIGIIVHKLDITLAQDELDLEGEQLLAAIMRKFLPAGDALLQTIVLNLPSPATAQRYRVETLYEGPMDDECAIGIRTCDPNGPLMLYVSKMTLAPKTSGDNGGRSYALGRVFSGTVRSGPKIRIQGTNYVPGSKGDLFIKSVQRVILPTGPHTEPVTIENCPAGSNIYLVGIDQFLLKSGTLTSSDTAYNIKAMKFSVLPVVQIAVNVRKPADLPKLVEGLRRLSKSDQCVQTWIAESGEHMVAGAGEMHLDICLTELENSYARVPLKRSKPVVGYRETVQAEWSMAARSKTPNKSIHLYVKARPIHERLVNAIEAGKIAARDDYKARAHILANDYGWDATEARRIWCFGPNTSGPNLLVDVTQGVQYVNEIKDSCIAAFQWATKEGVCVEENVRGVRFDIFNVTYHASPTPVYRGGGGQVVPACRRVCYAAALLADPGLQEPIYLVDIRCPKSDTHSVSTFLNKRRGRVFSEEQRSGTSIVTVKAYLPVMESFGFSRDLKSDTYGQAVTQIVFDHWNTMPGSPLQKGSELEVLVRGIRVRKGLKPDIPHLDTYYDEL</sequence>
<dbReference type="Gene3D" id="3.30.230.10">
    <property type="match status" value="1"/>
</dbReference>
<dbReference type="Pfam" id="PF00009">
    <property type="entry name" value="GTP_EFTU"/>
    <property type="match status" value="1"/>
</dbReference>
<dbReference type="Gene3D" id="3.40.50.300">
    <property type="entry name" value="P-loop containing nucleotide triphosphate hydrolases"/>
    <property type="match status" value="1"/>
</dbReference>
<keyword evidence="4" id="KW-0547">Nucleotide-binding</keyword>
<dbReference type="GO" id="GO:1990904">
    <property type="term" value="C:ribonucleoprotein complex"/>
    <property type="evidence" value="ECO:0007669"/>
    <property type="project" value="TreeGrafter"/>
</dbReference>
<dbReference type="GO" id="GO:0043022">
    <property type="term" value="F:ribosome binding"/>
    <property type="evidence" value="ECO:0007669"/>
    <property type="project" value="TreeGrafter"/>
</dbReference>
<evidence type="ECO:0000256" key="8">
    <source>
        <dbReference type="ARBA" id="ARBA00024731"/>
    </source>
</evidence>
<dbReference type="NCBIfam" id="TIGR00231">
    <property type="entry name" value="small_GTP"/>
    <property type="match status" value="1"/>
</dbReference>
<evidence type="ECO:0000256" key="5">
    <source>
        <dbReference type="ARBA" id="ARBA00022768"/>
    </source>
</evidence>
<evidence type="ECO:0000256" key="7">
    <source>
        <dbReference type="ARBA" id="ARBA00023134"/>
    </source>
</evidence>
<protein>
    <recommendedName>
        <fullName evidence="2">Elongation factor 2</fullName>
    </recommendedName>
</protein>
<accession>A0A165ZCN6</accession>
<dbReference type="OrthoDB" id="364892at2759"/>
<evidence type="ECO:0000256" key="2">
    <source>
        <dbReference type="ARBA" id="ARBA00017891"/>
    </source>
</evidence>
<dbReference type="FunFam" id="2.40.30.10:FF:000010">
    <property type="entry name" value="Translation elongation factor 2"/>
    <property type="match status" value="1"/>
</dbReference>
<dbReference type="GO" id="GO:0005829">
    <property type="term" value="C:cytosol"/>
    <property type="evidence" value="ECO:0007669"/>
    <property type="project" value="TreeGrafter"/>
</dbReference>
<dbReference type="InterPro" id="IPR014721">
    <property type="entry name" value="Ribsml_uS5_D2-typ_fold_subgr"/>
</dbReference>
<dbReference type="CDD" id="cd01681">
    <property type="entry name" value="aeEF2_snRNP_like_IV"/>
    <property type="match status" value="1"/>
</dbReference>